<evidence type="ECO:0000256" key="5">
    <source>
        <dbReference type="ARBA" id="ARBA00022679"/>
    </source>
</evidence>
<comment type="subcellular location">
    <subcellularLocation>
        <location evidence="1">Cytoplasm</location>
    </subcellularLocation>
</comment>
<accession>A0A1K1LBU5</accession>
<evidence type="ECO:0000313" key="9">
    <source>
        <dbReference type="EMBL" id="SFV72187.1"/>
    </source>
</evidence>
<dbReference type="Pfam" id="PF03830">
    <property type="entry name" value="PTSIIB_sorb"/>
    <property type="match status" value="1"/>
</dbReference>
<evidence type="ECO:0000259" key="8">
    <source>
        <dbReference type="PROSITE" id="PS51101"/>
    </source>
</evidence>
<reference evidence="10" key="1">
    <citation type="submission" date="2016-10" db="EMBL/GenBank/DDBJ databases">
        <authorList>
            <person name="Wegmann U."/>
        </authorList>
    </citation>
    <scope>NUCLEOTIDE SEQUENCE [LARGE SCALE GENOMIC DNA]</scope>
</reference>
<evidence type="ECO:0000256" key="3">
    <source>
        <dbReference type="ARBA" id="ARBA00022490"/>
    </source>
</evidence>
<dbReference type="AlphaFoldDB" id="A0A1K1LBU5"/>
<evidence type="ECO:0000256" key="4">
    <source>
        <dbReference type="ARBA" id="ARBA00022597"/>
    </source>
</evidence>
<dbReference type="PROSITE" id="PS51101">
    <property type="entry name" value="PTS_EIIB_TYPE_4"/>
    <property type="match status" value="1"/>
</dbReference>
<dbReference type="GO" id="GO:0016301">
    <property type="term" value="F:kinase activity"/>
    <property type="evidence" value="ECO:0007669"/>
    <property type="project" value="UniProtKB-KW"/>
</dbReference>
<dbReference type="EMBL" id="LT630450">
    <property type="protein sequence ID" value="SFV72187.1"/>
    <property type="molecule type" value="Genomic_DNA"/>
</dbReference>
<evidence type="ECO:0000256" key="7">
    <source>
        <dbReference type="ARBA" id="ARBA00022777"/>
    </source>
</evidence>
<evidence type="ECO:0000313" key="10">
    <source>
        <dbReference type="Proteomes" id="UP000186323"/>
    </source>
</evidence>
<dbReference type="GO" id="GO:0009401">
    <property type="term" value="P:phosphoenolpyruvate-dependent sugar phosphotransferase system"/>
    <property type="evidence" value="ECO:0007669"/>
    <property type="project" value="UniProtKB-KW"/>
</dbReference>
<sequence length="153" mass="17069">MLWFRVDNRLVHGQVIEGWLPYVAARHLIVANDAMSADLLQQQIVSLAVPEQVAVHFVPVDALPETLACCGESSLVLFADCQDARRALESGVAIRALNIGNLHYAPGKIQLFPHVALSPQDRDDLRAMLQQQVELDFRCVPSDKIRDAYEQLL</sequence>
<keyword evidence="2" id="KW-0813">Transport</keyword>
<gene>
    <name evidence="9" type="ORF">DESPIGER_0294</name>
</gene>
<dbReference type="KEGG" id="dpg:DESPIGER_0294"/>
<keyword evidence="7" id="KW-0418">Kinase</keyword>
<dbReference type="RefSeq" id="WP_072332137.1">
    <property type="nucleotide sequence ID" value="NZ_CALJDE010000041.1"/>
</dbReference>
<dbReference type="GO" id="GO:0005737">
    <property type="term" value="C:cytoplasm"/>
    <property type="evidence" value="ECO:0007669"/>
    <property type="project" value="UniProtKB-SubCell"/>
</dbReference>
<organism evidence="9 10">
    <name type="scientific">Desulfovibrio piger</name>
    <dbReference type="NCBI Taxonomy" id="901"/>
    <lineage>
        <taxon>Bacteria</taxon>
        <taxon>Pseudomonadati</taxon>
        <taxon>Thermodesulfobacteriota</taxon>
        <taxon>Desulfovibrionia</taxon>
        <taxon>Desulfovibrionales</taxon>
        <taxon>Desulfovibrionaceae</taxon>
        <taxon>Desulfovibrio</taxon>
    </lineage>
</organism>
<protein>
    <submittedName>
        <fullName evidence="9">PTS system, mannose-specific IIB component / PTS system, mannose-specific IIA component</fullName>
        <ecNumber evidence="9">2.7.1.191</ecNumber>
    </submittedName>
</protein>
<evidence type="ECO:0000256" key="2">
    <source>
        <dbReference type="ARBA" id="ARBA00022448"/>
    </source>
</evidence>
<dbReference type="InterPro" id="IPR036667">
    <property type="entry name" value="PTS_IIB_sorbose-sp_sf"/>
</dbReference>
<dbReference type="GO" id="GO:0008982">
    <property type="term" value="F:protein-N(PI)-phosphohistidine-sugar phosphotransferase activity"/>
    <property type="evidence" value="ECO:0007669"/>
    <property type="project" value="InterPro"/>
</dbReference>
<dbReference type="InterPro" id="IPR004720">
    <property type="entry name" value="PTS_IIB_sorbose-sp"/>
</dbReference>
<name>A0A1K1LBU5_9BACT</name>
<keyword evidence="10" id="KW-1185">Reference proteome</keyword>
<dbReference type="Proteomes" id="UP000186323">
    <property type="component" value="Chromosome I"/>
</dbReference>
<keyword evidence="6" id="KW-0598">Phosphotransferase system</keyword>
<feature type="domain" description="PTS EIIB type-4" evidence="8">
    <location>
        <begin position="1"/>
        <end position="153"/>
    </location>
</feature>
<keyword evidence="5 9" id="KW-0808">Transferase</keyword>
<dbReference type="SUPFAM" id="SSF52728">
    <property type="entry name" value="PTS IIb component"/>
    <property type="match status" value="1"/>
</dbReference>
<evidence type="ECO:0000256" key="1">
    <source>
        <dbReference type="ARBA" id="ARBA00004496"/>
    </source>
</evidence>
<proteinExistence type="predicted"/>
<dbReference type="OrthoDB" id="9788818at2"/>
<evidence type="ECO:0000256" key="6">
    <source>
        <dbReference type="ARBA" id="ARBA00022683"/>
    </source>
</evidence>
<keyword evidence="4" id="KW-0762">Sugar transport</keyword>
<keyword evidence="3" id="KW-0963">Cytoplasm</keyword>
<dbReference type="EC" id="2.7.1.191" evidence="9"/>
<dbReference type="Gene3D" id="3.40.35.10">
    <property type="entry name" value="Phosphotransferase system, sorbose subfamily IIB component"/>
    <property type="match status" value="1"/>
</dbReference>